<keyword evidence="2" id="KW-1185">Reference proteome</keyword>
<evidence type="ECO:0000313" key="1">
    <source>
        <dbReference type="EMBL" id="GAA5187129.1"/>
    </source>
</evidence>
<dbReference type="RefSeq" id="WP_345630772.1">
    <property type="nucleotide sequence ID" value="NZ_BAABJQ010000009.1"/>
</dbReference>
<sequence length="256" mass="27429">MKIGNRGDLDDLLWHFFAGIHELLLELAGRVPDDLLTYLRTALVDGDLAIIPDTVAGSAATLGISLRPANLELLQMMVGERDLAGADLVAVAEDIPATDHRFAPVPAGALASGGSRIPASLDLSGCGADLTDLPDSLASLADLAEELTDLVDEAVVMEVPDHECVIGLWRAWRFGPAGPPRDARRVFLVEVAPDTLAWDLEARIRSWIVDTLGDGSSDIEVYWAGDELTPYHRAVRANAALLWARGRGADPERVKG</sequence>
<organism evidence="1 2">
    <name type="scientific">Rugosimonospora acidiphila</name>
    <dbReference type="NCBI Taxonomy" id="556531"/>
    <lineage>
        <taxon>Bacteria</taxon>
        <taxon>Bacillati</taxon>
        <taxon>Actinomycetota</taxon>
        <taxon>Actinomycetes</taxon>
        <taxon>Micromonosporales</taxon>
        <taxon>Micromonosporaceae</taxon>
        <taxon>Rugosimonospora</taxon>
    </lineage>
</organism>
<evidence type="ECO:0000313" key="2">
    <source>
        <dbReference type="Proteomes" id="UP001501570"/>
    </source>
</evidence>
<proteinExistence type="predicted"/>
<accession>A0ABP9RW10</accession>
<dbReference type="Proteomes" id="UP001501570">
    <property type="component" value="Unassembled WGS sequence"/>
</dbReference>
<protein>
    <submittedName>
        <fullName evidence="1">Uncharacterized protein</fullName>
    </submittedName>
</protein>
<comment type="caution">
    <text evidence="1">The sequence shown here is derived from an EMBL/GenBank/DDBJ whole genome shotgun (WGS) entry which is preliminary data.</text>
</comment>
<reference evidence="2" key="1">
    <citation type="journal article" date="2019" name="Int. J. Syst. Evol. Microbiol.">
        <title>The Global Catalogue of Microorganisms (GCM) 10K type strain sequencing project: providing services to taxonomists for standard genome sequencing and annotation.</title>
        <authorList>
            <consortium name="The Broad Institute Genomics Platform"/>
            <consortium name="The Broad Institute Genome Sequencing Center for Infectious Disease"/>
            <person name="Wu L."/>
            <person name="Ma J."/>
        </authorList>
    </citation>
    <scope>NUCLEOTIDE SEQUENCE [LARGE SCALE GENOMIC DNA]</scope>
    <source>
        <strain evidence="2">JCM 18304</strain>
    </source>
</reference>
<dbReference type="EMBL" id="BAABJQ010000009">
    <property type="protein sequence ID" value="GAA5187129.1"/>
    <property type="molecule type" value="Genomic_DNA"/>
</dbReference>
<gene>
    <name evidence="1" type="ORF">GCM10023322_34740</name>
</gene>
<name>A0ABP9RW10_9ACTN</name>